<evidence type="ECO:0000313" key="1">
    <source>
        <dbReference type="EMBL" id="TNN54393.1"/>
    </source>
</evidence>
<proteinExistence type="predicted"/>
<sequence>MRSVRRINGAAQVENRLVEGATMNASDAAALSLPVIFGKNGQEEIRRPDNERVHLARRDAPSRGPRVTEVSLLSPGDNRYIEEVPYPQRSLADTEDLLAQSAASDCYSETRHVAKWFLSRSHPFPLDREELLLKTVLPGA</sequence>
<accession>A0A4Z2GNK9</accession>
<protein>
    <submittedName>
        <fullName evidence="1">Uncharacterized protein</fullName>
    </submittedName>
</protein>
<comment type="caution">
    <text evidence="1">The sequence shown here is derived from an EMBL/GenBank/DDBJ whole genome shotgun (WGS) entry which is preliminary data.</text>
</comment>
<dbReference type="AlphaFoldDB" id="A0A4Z2GNK9"/>
<name>A0A4Z2GNK9_9TELE</name>
<organism evidence="1 2">
    <name type="scientific">Liparis tanakae</name>
    <name type="common">Tanaka's snailfish</name>
    <dbReference type="NCBI Taxonomy" id="230148"/>
    <lineage>
        <taxon>Eukaryota</taxon>
        <taxon>Metazoa</taxon>
        <taxon>Chordata</taxon>
        <taxon>Craniata</taxon>
        <taxon>Vertebrata</taxon>
        <taxon>Euteleostomi</taxon>
        <taxon>Actinopterygii</taxon>
        <taxon>Neopterygii</taxon>
        <taxon>Teleostei</taxon>
        <taxon>Neoteleostei</taxon>
        <taxon>Acanthomorphata</taxon>
        <taxon>Eupercaria</taxon>
        <taxon>Perciformes</taxon>
        <taxon>Cottioidei</taxon>
        <taxon>Cottales</taxon>
        <taxon>Liparidae</taxon>
        <taxon>Liparis</taxon>
    </lineage>
</organism>
<reference evidence="1 2" key="1">
    <citation type="submission" date="2019-03" db="EMBL/GenBank/DDBJ databases">
        <title>First draft genome of Liparis tanakae, snailfish: a comprehensive survey of snailfish specific genes.</title>
        <authorList>
            <person name="Kim W."/>
            <person name="Song I."/>
            <person name="Jeong J.-H."/>
            <person name="Kim D."/>
            <person name="Kim S."/>
            <person name="Ryu S."/>
            <person name="Song J.Y."/>
            <person name="Lee S.K."/>
        </authorList>
    </citation>
    <scope>NUCLEOTIDE SEQUENCE [LARGE SCALE GENOMIC DNA]</scope>
    <source>
        <tissue evidence="1">Muscle</tissue>
    </source>
</reference>
<dbReference type="Proteomes" id="UP000314294">
    <property type="component" value="Unassembled WGS sequence"/>
</dbReference>
<keyword evidence="2" id="KW-1185">Reference proteome</keyword>
<evidence type="ECO:0000313" key="2">
    <source>
        <dbReference type="Proteomes" id="UP000314294"/>
    </source>
</evidence>
<dbReference type="EMBL" id="SRLO01000486">
    <property type="protein sequence ID" value="TNN54393.1"/>
    <property type="molecule type" value="Genomic_DNA"/>
</dbReference>
<gene>
    <name evidence="1" type="ORF">EYF80_035411</name>
</gene>